<dbReference type="SUPFAM" id="SSF51306">
    <property type="entry name" value="LexA/Signal peptidase"/>
    <property type="match status" value="1"/>
</dbReference>
<evidence type="ECO:0000256" key="2">
    <source>
        <dbReference type="ARBA" id="ARBA00004401"/>
    </source>
</evidence>
<accession>A0ABW8APM0</accession>
<dbReference type="Gene3D" id="2.10.109.10">
    <property type="entry name" value="Umud Fragment, subunit A"/>
    <property type="match status" value="1"/>
</dbReference>
<keyword evidence="9" id="KW-1185">Reference proteome</keyword>
<name>A0ABW8APM0_9ACTN</name>
<comment type="caution">
    <text evidence="8">The sequence shown here is derived from an EMBL/GenBank/DDBJ whole genome shotgun (WGS) entry which is preliminary data.</text>
</comment>
<dbReference type="PROSITE" id="PS00760">
    <property type="entry name" value="SPASE_I_2"/>
    <property type="match status" value="1"/>
</dbReference>
<dbReference type="InterPro" id="IPR036286">
    <property type="entry name" value="LexA/Signal_pep-like_sf"/>
</dbReference>
<protein>
    <recommendedName>
        <fullName evidence="4 6">Signal peptidase I</fullName>
        <ecNumber evidence="4 6">3.4.21.89</ecNumber>
    </recommendedName>
</protein>
<dbReference type="Proteomes" id="UP001612915">
    <property type="component" value="Unassembled WGS sequence"/>
</dbReference>
<evidence type="ECO:0000313" key="9">
    <source>
        <dbReference type="Proteomes" id="UP001612915"/>
    </source>
</evidence>
<evidence type="ECO:0000256" key="5">
    <source>
        <dbReference type="ARBA" id="ARBA00022801"/>
    </source>
</evidence>
<proteinExistence type="inferred from homology"/>
<dbReference type="PRINTS" id="PR00727">
    <property type="entry name" value="LEADERPTASE"/>
</dbReference>
<evidence type="ECO:0000256" key="3">
    <source>
        <dbReference type="ARBA" id="ARBA00009370"/>
    </source>
</evidence>
<dbReference type="RefSeq" id="WP_398280949.1">
    <property type="nucleotide sequence ID" value="NZ_JBITLV010000004.1"/>
</dbReference>
<dbReference type="PANTHER" id="PTHR43390">
    <property type="entry name" value="SIGNAL PEPTIDASE I"/>
    <property type="match status" value="1"/>
</dbReference>
<dbReference type="InterPro" id="IPR019533">
    <property type="entry name" value="Peptidase_S26"/>
</dbReference>
<reference evidence="8 9" key="1">
    <citation type="submission" date="2024-10" db="EMBL/GenBank/DDBJ databases">
        <title>The Natural Products Discovery Center: Release of the First 8490 Sequenced Strains for Exploring Actinobacteria Biosynthetic Diversity.</title>
        <authorList>
            <person name="Kalkreuter E."/>
            <person name="Kautsar S.A."/>
            <person name="Yang D."/>
            <person name="Bader C.D."/>
            <person name="Teijaro C.N."/>
            <person name="Fluegel L."/>
            <person name="Davis C.M."/>
            <person name="Simpson J.R."/>
            <person name="Lauterbach L."/>
            <person name="Steele A.D."/>
            <person name="Gui C."/>
            <person name="Meng S."/>
            <person name="Li G."/>
            <person name="Viehrig K."/>
            <person name="Ye F."/>
            <person name="Su P."/>
            <person name="Kiefer A.F."/>
            <person name="Nichols A."/>
            <person name="Cepeda A.J."/>
            <person name="Yan W."/>
            <person name="Fan B."/>
            <person name="Jiang Y."/>
            <person name="Adhikari A."/>
            <person name="Zheng C.-J."/>
            <person name="Schuster L."/>
            <person name="Cowan T.M."/>
            <person name="Smanski M.J."/>
            <person name="Chevrette M.G."/>
            <person name="De Carvalho L.P.S."/>
            <person name="Shen B."/>
        </authorList>
    </citation>
    <scope>NUCLEOTIDE SEQUENCE [LARGE SCALE GENOMIC DNA]</scope>
    <source>
        <strain evidence="8 9">NPDC049639</strain>
    </source>
</reference>
<organism evidence="8 9">
    <name type="scientific">Spongisporangium articulatum</name>
    <dbReference type="NCBI Taxonomy" id="3362603"/>
    <lineage>
        <taxon>Bacteria</taxon>
        <taxon>Bacillati</taxon>
        <taxon>Actinomycetota</taxon>
        <taxon>Actinomycetes</taxon>
        <taxon>Kineosporiales</taxon>
        <taxon>Kineosporiaceae</taxon>
        <taxon>Spongisporangium</taxon>
    </lineage>
</organism>
<dbReference type="Pfam" id="PF10502">
    <property type="entry name" value="Peptidase_S26"/>
    <property type="match status" value="1"/>
</dbReference>
<keyword evidence="5 6" id="KW-0378">Hydrolase</keyword>
<gene>
    <name evidence="8" type="primary">lepB</name>
    <name evidence="8" type="ORF">ACIB24_13410</name>
</gene>
<dbReference type="PANTHER" id="PTHR43390:SF1">
    <property type="entry name" value="CHLOROPLAST PROCESSING PEPTIDASE"/>
    <property type="match status" value="1"/>
</dbReference>
<sequence>MLRRFVVAELSMSPALQPGQEIDAEPASAPGRGVVLFFADPTQDDFWLVKRVVGLPGETVTIADGEVRLDGRPYDDPWTFDHTEPPGEWHVPPGHVFVLSDARGRSLADSRTFGPVPVAGAYQPVG</sequence>
<evidence type="ECO:0000259" key="7">
    <source>
        <dbReference type="Pfam" id="PF10502"/>
    </source>
</evidence>
<comment type="similarity">
    <text evidence="3 6">Belongs to the peptidase S26 family.</text>
</comment>
<comment type="subcellular location">
    <subcellularLocation>
        <location evidence="2">Cell membrane</location>
        <topology evidence="2">Single-pass type II membrane protein</topology>
    </subcellularLocation>
    <subcellularLocation>
        <location evidence="6">Membrane</location>
        <topology evidence="6">Single-pass type II membrane protein</topology>
    </subcellularLocation>
</comment>
<dbReference type="GO" id="GO:0009003">
    <property type="term" value="F:signal peptidase activity"/>
    <property type="evidence" value="ECO:0007669"/>
    <property type="project" value="UniProtKB-EC"/>
</dbReference>
<feature type="domain" description="Peptidase S26" evidence="7">
    <location>
        <begin position="4"/>
        <end position="118"/>
    </location>
</feature>
<comment type="catalytic activity">
    <reaction evidence="1 6">
        <text>Cleavage of hydrophobic, N-terminal signal or leader sequences from secreted and periplasmic proteins.</text>
        <dbReference type="EC" id="3.4.21.89"/>
    </reaction>
</comment>
<evidence type="ECO:0000313" key="8">
    <source>
        <dbReference type="EMBL" id="MFI7588063.1"/>
    </source>
</evidence>
<dbReference type="InterPro" id="IPR019757">
    <property type="entry name" value="Pept_S26A_signal_pept_1_Lys-AS"/>
</dbReference>
<dbReference type="EC" id="3.4.21.89" evidence="4 6"/>
<dbReference type="EMBL" id="JBITLV010000004">
    <property type="protein sequence ID" value="MFI7588063.1"/>
    <property type="molecule type" value="Genomic_DNA"/>
</dbReference>
<keyword evidence="6" id="KW-0645">Protease</keyword>
<evidence type="ECO:0000256" key="4">
    <source>
        <dbReference type="ARBA" id="ARBA00013208"/>
    </source>
</evidence>
<evidence type="ECO:0000256" key="6">
    <source>
        <dbReference type="RuleBase" id="RU362042"/>
    </source>
</evidence>
<evidence type="ECO:0000256" key="1">
    <source>
        <dbReference type="ARBA" id="ARBA00000677"/>
    </source>
</evidence>
<dbReference type="InterPro" id="IPR000223">
    <property type="entry name" value="Pept_S26A_signal_pept_1"/>
</dbReference>
<dbReference type="NCBIfam" id="TIGR02227">
    <property type="entry name" value="sigpep_I_bact"/>
    <property type="match status" value="1"/>
</dbReference>